<dbReference type="EMBL" id="FOKQ01000011">
    <property type="protein sequence ID" value="SFC35143.1"/>
    <property type="molecule type" value="Genomic_DNA"/>
</dbReference>
<dbReference type="RefSeq" id="WP_177219557.1">
    <property type="nucleotide sequence ID" value="NZ_FOKQ01000011.1"/>
</dbReference>
<keyword evidence="1" id="KW-1133">Transmembrane helix</keyword>
<sequence length="55" mass="5884">MNNTNRKALALRIIAVFMLIMGIIGTARGSTAAIACLCSSASMVTASNWIVRRSR</sequence>
<gene>
    <name evidence="2" type="ORF">SAMN02910406_01576</name>
</gene>
<dbReference type="Proteomes" id="UP000182192">
    <property type="component" value="Unassembled WGS sequence"/>
</dbReference>
<reference evidence="2 3" key="1">
    <citation type="submission" date="2016-10" db="EMBL/GenBank/DDBJ databases">
        <authorList>
            <person name="de Groot N.N."/>
        </authorList>
    </citation>
    <scope>NUCLEOTIDE SEQUENCE [LARGE SCALE GENOMIC DNA]</scope>
    <source>
        <strain evidence="2 3">AR67</strain>
    </source>
</reference>
<name>A0A1I1IN16_RUMAL</name>
<accession>A0A1I1IN16</accession>
<protein>
    <submittedName>
        <fullName evidence="2">Uncharacterized protein</fullName>
    </submittedName>
</protein>
<keyword evidence="1" id="KW-0812">Transmembrane</keyword>
<evidence type="ECO:0000313" key="3">
    <source>
        <dbReference type="Proteomes" id="UP000182192"/>
    </source>
</evidence>
<dbReference type="AlphaFoldDB" id="A0A1I1IN16"/>
<proteinExistence type="predicted"/>
<evidence type="ECO:0000256" key="1">
    <source>
        <dbReference type="SAM" id="Phobius"/>
    </source>
</evidence>
<keyword evidence="1" id="KW-0472">Membrane</keyword>
<feature type="transmembrane region" description="Helical" evidence="1">
    <location>
        <begin position="9"/>
        <end position="26"/>
    </location>
</feature>
<organism evidence="2 3">
    <name type="scientific">Ruminococcus albus</name>
    <dbReference type="NCBI Taxonomy" id="1264"/>
    <lineage>
        <taxon>Bacteria</taxon>
        <taxon>Bacillati</taxon>
        <taxon>Bacillota</taxon>
        <taxon>Clostridia</taxon>
        <taxon>Eubacteriales</taxon>
        <taxon>Oscillospiraceae</taxon>
        <taxon>Ruminococcus</taxon>
    </lineage>
</organism>
<evidence type="ECO:0000313" key="2">
    <source>
        <dbReference type="EMBL" id="SFC35143.1"/>
    </source>
</evidence>